<name>A0AAD7NUD1_9AGAR</name>
<dbReference type="EMBL" id="JARKIB010000009">
    <property type="protein sequence ID" value="KAJ7776400.1"/>
    <property type="molecule type" value="Genomic_DNA"/>
</dbReference>
<keyword evidence="1" id="KW-1133">Transmembrane helix</keyword>
<protein>
    <submittedName>
        <fullName evidence="2">Uncharacterized protein</fullName>
    </submittedName>
</protein>
<evidence type="ECO:0000256" key="1">
    <source>
        <dbReference type="SAM" id="Phobius"/>
    </source>
</evidence>
<dbReference type="Proteomes" id="UP001215598">
    <property type="component" value="Unassembled WGS sequence"/>
</dbReference>
<dbReference type="AlphaFoldDB" id="A0AAD7NUD1"/>
<keyword evidence="1" id="KW-0812">Transmembrane</keyword>
<evidence type="ECO:0000313" key="2">
    <source>
        <dbReference type="EMBL" id="KAJ7776400.1"/>
    </source>
</evidence>
<proteinExistence type="predicted"/>
<evidence type="ECO:0000313" key="3">
    <source>
        <dbReference type="Proteomes" id="UP001215598"/>
    </source>
</evidence>
<organism evidence="2 3">
    <name type="scientific">Mycena metata</name>
    <dbReference type="NCBI Taxonomy" id="1033252"/>
    <lineage>
        <taxon>Eukaryota</taxon>
        <taxon>Fungi</taxon>
        <taxon>Dikarya</taxon>
        <taxon>Basidiomycota</taxon>
        <taxon>Agaricomycotina</taxon>
        <taxon>Agaricomycetes</taxon>
        <taxon>Agaricomycetidae</taxon>
        <taxon>Agaricales</taxon>
        <taxon>Marasmiineae</taxon>
        <taxon>Mycenaceae</taxon>
        <taxon>Mycena</taxon>
    </lineage>
</organism>
<keyword evidence="3" id="KW-1185">Reference proteome</keyword>
<accession>A0AAD7NUD1</accession>
<keyword evidence="1" id="KW-0472">Membrane</keyword>
<reference evidence="2" key="1">
    <citation type="submission" date="2023-03" db="EMBL/GenBank/DDBJ databases">
        <title>Massive genome expansion in bonnet fungi (Mycena s.s.) driven by repeated elements and novel gene families across ecological guilds.</title>
        <authorList>
            <consortium name="Lawrence Berkeley National Laboratory"/>
            <person name="Harder C.B."/>
            <person name="Miyauchi S."/>
            <person name="Viragh M."/>
            <person name="Kuo A."/>
            <person name="Thoen E."/>
            <person name="Andreopoulos B."/>
            <person name="Lu D."/>
            <person name="Skrede I."/>
            <person name="Drula E."/>
            <person name="Henrissat B."/>
            <person name="Morin E."/>
            <person name="Kohler A."/>
            <person name="Barry K."/>
            <person name="LaButti K."/>
            <person name="Morin E."/>
            <person name="Salamov A."/>
            <person name="Lipzen A."/>
            <person name="Mereny Z."/>
            <person name="Hegedus B."/>
            <person name="Baldrian P."/>
            <person name="Stursova M."/>
            <person name="Weitz H."/>
            <person name="Taylor A."/>
            <person name="Grigoriev I.V."/>
            <person name="Nagy L.G."/>
            <person name="Martin F."/>
            <person name="Kauserud H."/>
        </authorList>
    </citation>
    <scope>NUCLEOTIDE SEQUENCE</scope>
    <source>
        <strain evidence="2">CBHHK182m</strain>
    </source>
</reference>
<sequence>MSSSSKSALFWRSATIQRPAIYIVCIAEVLASFSLVRTMFNNNFPQMGHFDQDTTTTTVSTTVTHTHTDTDAHAHIPNMVPHASHDATYCASQLHGS</sequence>
<comment type="caution">
    <text evidence="2">The sequence shown here is derived from an EMBL/GenBank/DDBJ whole genome shotgun (WGS) entry which is preliminary data.</text>
</comment>
<feature type="transmembrane region" description="Helical" evidence="1">
    <location>
        <begin position="20"/>
        <end position="40"/>
    </location>
</feature>
<gene>
    <name evidence="2" type="ORF">B0H16DRAFT_1006971</name>
</gene>